<dbReference type="Proteomes" id="UP000094329">
    <property type="component" value="Unassembled WGS sequence"/>
</dbReference>
<reference evidence="1 2" key="1">
    <citation type="submission" date="2016-08" db="EMBL/GenBank/DDBJ databases">
        <title>Draft genome sequence of Candidatus Piscirickettsia litoralis, from seawater.</title>
        <authorList>
            <person name="Wan X."/>
            <person name="Lee A.J."/>
            <person name="Hou S."/>
            <person name="Donachie S.P."/>
        </authorList>
    </citation>
    <scope>NUCLEOTIDE SEQUENCE [LARGE SCALE GENOMIC DNA]</scope>
    <source>
        <strain evidence="1 2">Y2</strain>
    </source>
</reference>
<proteinExistence type="predicted"/>
<keyword evidence="2" id="KW-1185">Reference proteome</keyword>
<name>A0ABX2ZYQ0_9GAMM</name>
<gene>
    <name evidence="1" type="ORF">BGC07_16435</name>
</gene>
<comment type="caution">
    <text evidence="1">The sequence shown here is derived from an EMBL/GenBank/DDBJ whole genome shotgun (WGS) entry which is preliminary data.</text>
</comment>
<sequence>MPEILPSKSEVKKYLKIWDEDEKYVNQDKSLKKLFGQIYRKNDKLENVLIKVSALNDFYSTNIYGTHSMAKHIVSLNIDQRLLNHDHTLVDEIASVPYGNKYLYSFATKYCCHHESNQYPIYDSFVDKVLTHLKKKDKFCKFRRRDLKEYPKFIEILKQFKAYYGLEGVSFRELDRYLWLTGKKNFK</sequence>
<dbReference type="EMBL" id="MDTU01000003">
    <property type="protein sequence ID" value="ODN41358.1"/>
    <property type="molecule type" value="Genomic_DNA"/>
</dbReference>
<evidence type="ECO:0000313" key="1">
    <source>
        <dbReference type="EMBL" id="ODN41358.1"/>
    </source>
</evidence>
<protein>
    <submittedName>
        <fullName evidence="1">Uncharacterized protein</fullName>
    </submittedName>
</protein>
<evidence type="ECO:0000313" key="2">
    <source>
        <dbReference type="Proteomes" id="UP000094329"/>
    </source>
</evidence>
<organism evidence="1 2">
    <name type="scientific">Piscirickettsia litoralis</name>
    <dbReference type="NCBI Taxonomy" id="1891921"/>
    <lineage>
        <taxon>Bacteria</taxon>
        <taxon>Pseudomonadati</taxon>
        <taxon>Pseudomonadota</taxon>
        <taxon>Gammaproteobacteria</taxon>
        <taxon>Thiotrichales</taxon>
        <taxon>Piscirickettsiaceae</taxon>
        <taxon>Piscirickettsia</taxon>
    </lineage>
</organism>
<accession>A0ABX2ZYQ0</accession>
<dbReference type="RefSeq" id="WP_069314151.1">
    <property type="nucleotide sequence ID" value="NZ_MDTU01000003.1"/>
</dbReference>